<feature type="non-terminal residue" evidence="2">
    <location>
        <position position="390"/>
    </location>
</feature>
<name>A0A4Y9SVT5_9BURK</name>
<dbReference type="InterPro" id="IPR011110">
    <property type="entry name" value="Reg_prop"/>
</dbReference>
<evidence type="ECO:0000313" key="2">
    <source>
        <dbReference type="EMBL" id="TFW30711.1"/>
    </source>
</evidence>
<comment type="caution">
    <text evidence="2">The sequence shown here is derived from an EMBL/GenBank/DDBJ whole genome shotgun (WGS) entry which is preliminary data.</text>
</comment>
<keyword evidence="1" id="KW-0732">Signal</keyword>
<feature type="chain" id="PRO_5021409774" description="Histidine kinase" evidence="1">
    <location>
        <begin position="43"/>
        <end position="390"/>
    </location>
</feature>
<dbReference type="SUPFAM" id="SSF63829">
    <property type="entry name" value="Calcium-dependent phosphotriesterase"/>
    <property type="match status" value="1"/>
</dbReference>
<dbReference type="Proteomes" id="UP000297729">
    <property type="component" value="Unassembled WGS sequence"/>
</dbReference>
<sequence>MIGVPIIAITEIISDMRGLILRPRSCLWLALTLLAASPAAQALDPRVSLHDYQHDTWRRKDGAPGSITSLAQSSDGWLWIGTDHGLYRFDGLSFQRFQSPTGQRLLSARISTLTGKANGDLLVGYLDGGVNLIRHGDIVPLPAWNAARVDMVFDIAADQDEVWICTNSGLVRYAKGSWQQIGDGWGLPKRTVEEATLDQYGQLWVVSGDEWFKLDRAARRFRPTGRAGEAGAFFAPDGGMWRRSGNRIERVPSGYQGAPLPRLETNRHLFRQTHDLFDADGNLWLLRAPNGIARIRKQDLPASASFDPSTLPAERLDQAWQLSNPQIIGMLEDREGNIWAMSTSGLERFRNRRIRTVALPDGADIASVAADGQGQVWAGAANLDGLWAIG</sequence>
<dbReference type="AlphaFoldDB" id="A0A4Y9SVT5"/>
<dbReference type="InterPro" id="IPR015943">
    <property type="entry name" value="WD40/YVTN_repeat-like_dom_sf"/>
</dbReference>
<proteinExistence type="predicted"/>
<protein>
    <recommendedName>
        <fullName evidence="4">Histidine kinase</fullName>
    </recommendedName>
</protein>
<organism evidence="2 3">
    <name type="scientific">Duganella callida</name>
    <dbReference type="NCBI Taxonomy" id="2561932"/>
    <lineage>
        <taxon>Bacteria</taxon>
        <taxon>Pseudomonadati</taxon>
        <taxon>Pseudomonadota</taxon>
        <taxon>Betaproteobacteria</taxon>
        <taxon>Burkholderiales</taxon>
        <taxon>Oxalobacteraceae</taxon>
        <taxon>Telluria group</taxon>
        <taxon>Duganella</taxon>
    </lineage>
</organism>
<feature type="signal peptide" evidence="1">
    <location>
        <begin position="1"/>
        <end position="42"/>
    </location>
</feature>
<accession>A0A4Y9SVT5</accession>
<evidence type="ECO:0008006" key="4">
    <source>
        <dbReference type="Google" id="ProtNLM"/>
    </source>
</evidence>
<gene>
    <name evidence="2" type="ORF">E4L98_01640</name>
</gene>
<dbReference type="Gene3D" id="2.130.10.10">
    <property type="entry name" value="YVTN repeat-like/Quinoprotein amine dehydrogenase"/>
    <property type="match status" value="2"/>
</dbReference>
<keyword evidence="3" id="KW-1185">Reference proteome</keyword>
<dbReference type="Pfam" id="PF07494">
    <property type="entry name" value="Reg_prop"/>
    <property type="match status" value="1"/>
</dbReference>
<dbReference type="OrthoDB" id="5384984at2"/>
<evidence type="ECO:0000256" key="1">
    <source>
        <dbReference type="SAM" id="SignalP"/>
    </source>
</evidence>
<reference evidence="2 3" key="1">
    <citation type="submission" date="2019-03" db="EMBL/GenBank/DDBJ databases">
        <title>Draft Genome Sequence of Duganella callidus sp. nov., a Novel Duganella Species Isolated from Cultivated Soil.</title>
        <authorList>
            <person name="Raths R."/>
            <person name="Peta V."/>
            <person name="Bucking H."/>
        </authorList>
    </citation>
    <scope>NUCLEOTIDE SEQUENCE [LARGE SCALE GENOMIC DNA]</scope>
    <source>
        <strain evidence="2 3">DN04</strain>
    </source>
</reference>
<evidence type="ECO:0000313" key="3">
    <source>
        <dbReference type="Proteomes" id="UP000297729"/>
    </source>
</evidence>
<dbReference type="EMBL" id="SPVG01000020">
    <property type="protein sequence ID" value="TFW30711.1"/>
    <property type="molecule type" value="Genomic_DNA"/>
</dbReference>